<accession>D2CSN1</accession>
<dbReference type="Proteomes" id="UP000202806">
    <property type="component" value="Segment"/>
</dbReference>
<dbReference type="GeneID" id="9838821"/>
<feature type="domain" description="DRBM" evidence="4">
    <location>
        <begin position="220"/>
        <end position="290"/>
    </location>
</feature>
<protein>
    <submittedName>
        <fullName evidence="5">Coat protein</fullName>
    </submittedName>
</protein>
<dbReference type="InterPro" id="IPR014720">
    <property type="entry name" value="dsRBD_dom"/>
</dbReference>
<feature type="compositionally biased region" description="Polar residues" evidence="2">
    <location>
        <begin position="1461"/>
        <end position="1480"/>
    </location>
</feature>
<reference evidence="5 6" key="1">
    <citation type="journal article" date="2010" name="J. Gen. Virol.">
        <title>Isolation and full-length sequence analysis of Armigeres subalbatus totivirus, the first totivirus isolate from mosquitoes representing a proposed novel genus (Artivirus) of the family Totiviridae.</title>
        <authorList>
            <person name="Zhai Y."/>
            <person name="Attoui H."/>
            <person name="Mohd Jaafar F."/>
            <person name="Wang H.Q."/>
            <person name="Cao Y.X."/>
            <person name="Fan S.P."/>
            <person name="Sun Y.X."/>
            <person name="Liu L.D."/>
            <person name="Mertens P.P."/>
            <person name="Meng W.S."/>
            <person name="Wang D."/>
            <person name="Liang G."/>
        </authorList>
    </citation>
    <scope>NUCLEOTIDE SEQUENCE [LARGE SCALE GENOMIC DNA]</scope>
    <source>
        <strain evidence="5 6">SaX06-AK20</strain>
    </source>
</reference>
<dbReference type="GO" id="GO:0019028">
    <property type="term" value="C:viral capsid"/>
    <property type="evidence" value="ECO:0007669"/>
    <property type="project" value="UniProtKB-KW"/>
</dbReference>
<dbReference type="EMBL" id="EU715328">
    <property type="protein sequence ID" value="ACH85915.1"/>
    <property type="molecule type" value="Genomic_RNA"/>
</dbReference>
<evidence type="ECO:0000256" key="2">
    <source>
        <dbReference type="SAM" id="MobiDB-lite"/>
    </source>
</evidence>
<evidence type="ECO:0000313" key="6">
    <source>
        <dbReference type="Proteomes" id="UP000202806"/>
    </source>
</evidence>
<feature type="region of interest" description="Disordered" evidence="2">
    <location>
        <begin position="1460"/>
        <end position="1480"/>
    </location>
</feature>
<keyword evidence="5" id="KW-0167">Capsid protein</keyword>
<keyword evidence="3" id="KW-0812">Transmembrane</keyword>
<proteinExistence type="predicted"/>
<dbReference type="Pfam" id="PF00035">
    <property type="entry name" value="dsrm"/>
    <property type="match status" value="1"/>
</dbReference>
<keyword evidence="3" id="KW-1133">Transmembrane helix</keyword>
<keyword evidence="1" id="KW-0694">RNA-binding</keyword>
<keyword evidence="5" id="KW-0946">Virion</keyword>
<dbReference type="PROSITE" id="PS50137">
    <property type="entry name" value="DS_RBD"/>
    <property type="match status" value="1"/>
</dbReference>
<name>D2CSN1_9VIRU</name>
<organism evidence="5 6">
    <name type="scientific">Armigeres subalbatus virus SaX06-AK20</name>
    <dbReference type="NCBI Taxonomy" id="556524"/>
    <lineage>
        <taxon>Viruses</taxon>
        <taxon>Riboviria</taxon>
        <taxon>Orthornavirae</taxon>
        <taxon>Duplornaviricota</taxon>
        <taxon>Chrymotiviricetes</taxon>
        <taxon>Ghabrivirales</taxon>
        <taxon>Totiviridae</taxon>
    </lineage>
</organism>
<feature type="transmembrane region" description="Helical" evidence="3">
    <location>
        <begin position="61"/>
        <end position="84"/>
    </location>
</feature>
<evidence type="ECO:0000259" key="4">
    <source>
        <dbReference type="PROSITE" id="PS50137"/>
    </source>
</evidence>
<dbReference type="RefSeq" id="YP_003934933.1">
    <property type="nucleotide sequence ID" value="NC_014609.1"/>
</dbReference>
<sequence>MERHHNSNAQNEYPNEILSSAVQPNNNVSWNYHKIDGASAPLYPQPNGAETPDRLKVLRKYFTLSNVVLGAKIIIIGGVAFAGYKVAHGMYTWYEAISSPIAALETTVSTEYHTLQTKYGYQWYDYFCPKCMLYKFATHSGNATTAASHHNHIMHALNGNGEQIHVIQIGNQIELTNTIAAMKFNVKLRSKNKVIVELVPLTAPSGDMATRNKTRHDQNNAIAILNQIASQGNDKRLPLYHSFIKTGSDDRPRFDVSMVFKNVTYVGLGGATKHAAKTKAASAALIALHTSPELNGDQRATLSAWTRDLTKDGDVESNPGPRGLDLDFSYPNEETPPDMSNFVPYTSYSTHTNLKPFNDVENYDRDSAFAEDYVADEYKAHLAKRVEYENATGNYFNYLSSLLNLPTSNRFALLCVDDVDPEPCDDETETSTPEKQKPRPPKVARERKERPFVEKPVPVKKIEKTEEEKKTDRMFALKRIAGQLKQTPEKVFLWVKRKMSPVFKTTILDLVFGLNWQEKTIMNQYEFAAYANLHDITDDELISTVINHDTKWASYSLQQKITLAKELNFSYVEAKSLSHNKEMHSANGNILSNTLSDVEEHDKAQNIVKYNQATLPQYRGIEAQVYITNVAGDTNPNFTRIFDQDRIRGNVVGAANNITNNCAVPLPMTCLIPRQVRPLVPGALVPALQRLRITELNTAEYYLNPIIATDLSKMISDQVKNNQSSNWRRDNNSLSGFSTFDIATINTALLPKGLTLESMLLKPDLLHSITSLRTNFTSINRSTFNAIDNNTVPSVGVSVTIGINNSPVFGEDCGGNNPVFPWLGNKGSVAFHLTLASVPIDQRDDAIVMPPGLLQASYDASEAVAMFVMSWAEWPFGIYTATRPTTDTAGGNNQNQVFVPTQSLTRVAGRRTLNIVLPKRFAEAAPTSGPQANAQATLRPTAGPVAAAGAPPILAGQVLDINFVGGALIAYPLTDYLYTWATQFDATPIRQYIGRLGVLMGVKDTLLVAHEMNIALCQQYPKMVTGAGGVASPAPNSIPQFDLCYCNHTQVTTSVANFPLAADVRADYRIFETNPATWNKVCLGLATAPNLTPDEPVDIPYHLGNPSNAFWERLESVPMAASWALYYNLRGLTTLAWNNAYTNANSVWAQRMARETFCTTHVTGTIVPARYGRIPHDIMKSVYGRAPKTTQTSKGGTLIDISHFERWLPGAPFASVYTAAGVEVTGLTPTILADIWIQYPADNLPILAATFPPPFHRDSVQGFDSRNGLAIHRNMNNDLVSPYMEPDPRAFFDVNKGPVMNDFAVWNSRLWFTHPNRQILDYSGGAIAEVIPAAGTYPLGRGIPLLTGENVPPELANASTICIPRFSNAGQRIFLYVTQAQSVQLVGACNRSNRLMRSAWLLNDVYKAPDVQQWGRDEEDEFDTITKSYFLDVTTAGVDNATNQIPATLVNTNEQAVDVSQLPSSANPSTTMEQPTSVAI</sequence>
<keyword evidence="6" id="KW-1185">Reference proteome</keyword>
<dbReference type="Gene3D" id="3.30.160.20">
    <property type="match status" value="1"/>
</dbReference>
<dbReference type="GO" id="GO:0003723">
    <property type="term" value="F:RNA binding"/>
    <property type="evidence" value="ECO:0007669"/>
    <property type="project" value="UniProtKB-UniRule"/>
</dbReference>
<feature type="region of interest" description="Disordered" evidence="2">
    <location>
        <begin position="422"/>
        <end position="450"/>
    </location>
</feature>
<feature type="compositionally biased region" description="Basic and acidic residues" evidence="2">
    <location>
        <begin position="432"/>
        <end position="450"/>
    </location>
</feature>
<dbReference type="KEGG" id="vg:9838821"/>
<evidence type="ECO:0000313" key="5">
    <source>
        <dbReference type="EMBL" id="ACH85915.1"/>
    </source>
</evidence>
<dbReference type="SUPFAM" id="SSF54768">
    <property type="entry name" value="dsRNA-binding domain-like"/>
    <property type="match status" value="1"/>
</dbReference>
<dbReference type="SMART" id="SM00358">
    <property type="entry name" value="DSRM"/>
    <property type="match status" value="1"/>
</dbReference>
<keyword evidence="3" id="KW-0472">Membrane</keyword>
<evidence type="ECO:0000256" key="3">
    <source>
        <dbReference type="SAM" id="Phobius"/>
    </source>
</evidence>
<evidence type="ECO:0000256" key="1">
    <source>
        <dbReference type="PROSITE-ProRule" id="PRU00266"/>
    </source>
</evidence>